<reference evidence="2 3" key="1">
    <citation type="journal article" date="2021" name="Elife">
        <title>Chloroplast acquisition without the gene transfer in kleptoplastic sea slugs, Plakobranchus ocellatus.</title>
        <authorList>
            <person name="Maeda T."/>
            <person name="Takahashi S."/>
            <person name="Yoshida T."/>
            <person name="Shimamura S."/>
            <person name="Takaki Y."/>
            <person name="Nagai Y."/>
            <person name="Toyoda A."/>
            <person name="Suzuki Y."/>
            <person name="Arimoto A."/>
            <person name="Ishii H."/>
            <person name="Satoh N."/>
            <person name="Nishiyama T."/>
            <person name="Hasebe M."/>
            <person name="Maruyama T."/>
            <person name="Minagawa J."/>
            <person name="Obokata J."/>
            <person name="Shigenobu S."/>
        </authorList>
    </citation>
    <scope>NUCLEOTIDE SEQUENCE [LARGE SCALE GENOMIC DNA]</scope>
</reference>
<keyword evidence="1" id="KW-0812">Transmembrane</keyword>
<name>A0AAV4C821_9GAST</name>
<evidence type="ECO:0000313" key="2">
    <source>
        <dbReference type="EMBL" id="GFO27148.1"/>
    </source>
</evidence>
<proteinExistence type="predicted"/>
<protein>
    <submittedName>
        <fullName evidence="2">Uncharacterized protein</fullName>
    </submittedName>
</protein>
<evidence type="ECO:0000256" key="1">
    <source>
        <dbReference type="SAM" id="Phobius"/>
    </source>
</evidence>
<keyword evidence="1" id="KW-1133">Transmembrane helix</keyword>
<dbReference type="Proteomes" id="UP000735302">
    <property type="component" value="Unassembled WGS sequence"/>
</dbReference>
<keyword evidence="1" id="KW-0472">Membrane</keyword>
<gene>
    <name evidence="2" type="ORF">PoB_005365300</name>
</gene>
<comment type="caution">
    <text evidence="2">The sequence shown here is derived from an EMBL/GenBank/DDBJ whole genome shotgun (WGS) entry which is preliminary data.</text>
</comment>
<sequence length="123" mass="14111">MLLDHSSYCLHSQQSLTWDHRMLWHLSCFFTTSNAFCCAGPQQNTRSFFSKSVTGFRVCAMLFTNPVRQLNMPHTVLSSAWFWGGGMFLMTLTLLNTVLTDYGPEILHFPLPESAPRFVHFES</sequence>
<dbReference type="AlphaFoldDB" id="A0AAV4C821"/>
<keyword evidence="3" id="KW-1185">Reference proteome</keyword>
<evidence type="ECO:0000313" key="3">
    <source>
        <dbReference type="Proteomes" id="UP000735302"/>
    </source>
</evidence>
<organism evidence="2 3">
    <name type="scientific">Plakobranchus ocellatus</name>
    <dbReference type="NCBI Taxonomy" id="259542"/>
    <lineage>
        <taxon>Eukaryota</taxon>
        <taxon>Metazoa</taxon>
        <taxon>Spiralia</taxon>
        <taxon>Lophotrochozoa</taxon>
        <taxon>Mollusca</taxon>
        <taxon>Gastropoda</taxon>
        <taxon>Heterobranchia</taxon>
        <taxon>Euthyneura</taxon>
        <taxon>Panpulmonata</taxon>
        <taxon>Sacoglossa</taxon>
        <taxon>Placobranchoidea</taxon>
        <taxon>Plakobranchidae</taxon>
        <taxon>Plakobranchus</taxon>
    </lineage>
</organism>
<accession>A0AAV4C821</accession>
<dbReference type="EMBL" id="BLXT01005884">
    <property type="protein sequence ID" value="GFO27148.1"/>
    <property type="molecule type" value="Genomic_DNA"/>
</dbReference>
<feature type="transmembrane region" description="Helical" evidence="1">
    <location>
        <begin position="80"/>
        <end position="99"/>
    </location>
</feature>